<comment type="caution">
    <text evidence="3">The sequence shown here is derived from an EMBL/GenBank/DDBJ whole genome shotgun (WGS) entry which is preliminary data.</text>
</comment>
<feature type="non-terminal residue" evidence="3">
    <location>
        <position position="116"/>
    </location>
</feature>
<sequence length="116" mass="13020">MSQISIELAETDDAERLTEISKRAFDSDEECGAPGPGGPPGYDSPDHQKRMIENTSGDYLKILYDGKIVGGSTAYRISDTHYEIFNVFIDPDYHRKGIGKESFRLIMERYPQAKNG</sequence>
<accession>X1A7R8</accession>
<dbReference type="InterPro" id="IPR000182">
    <property type="entry name" value="GNAT_dom"/>
</dbReference>
<dbReference type="GO" id="GO:0016747">
    <property type="term" value="F:acyltransferase activity, transferring groups other than amino-acyl groups"/>
    <property type="evidence" value="ECO:0007669"/>
    <property type="project" value="InterPro"/>
</dbReference>
<evidence type="ECO:0000256" key="1">
    <source>
        <dbReference type="SAM" id="MobiDB-lite"/>
    </source>
</evidence>
<organism evidence="3">
    <name type="scientific">marine sediment metagenome</name>
    <dbReference type="NCBI Taxonomy" id="412755"/>
    <lineage>
        <taxon>unclassified sequences</taxon>
        <taxon>metagenomes</taxon>
        <taxon>ecological metagenomes</taxon>
    </lineage>
</organism>
<reference evidence="3" key="1">
    <citation type="journal article" date="2014" name="Front. Microbiol.">
        <title>High frequency of phylogenetically diverse reductive dehalogenase-homologous genes in deep subseafloor sedimentary metagenomes.</title>
        <authorList>
            <person name="Kawai M."/>
            <person name="Futagami T."/>
            <person name="Toyoda A."/>
            <person name="Takaki Y."/>
            <person name="Nishi S."/>
            <person name="Hori S."/>
            <person name="Arai W."/>
            <person name="Tsubouchi T."/>
            <person name="Morono Y."/>
            <person name="Uchiyama I."/>
            <person name="Ito T."/>
            <person name="Fujiyama A."/>
            <person name="Inagaki F."/>
            <person name="Takami H."/>
        </authorList>
    </citation>
    <scope>NUCLEOTIDE SEQUENCE</scope>
    <source>
        <strain evidence="3">Expedition CK06-06</strain>
    </source>
</reference>
<feature type="domain" description="N-acetyltransferase" evidence="2">
    <location>
        <begin position="4"/>
        <end position="116"/>
    </location>
</feature>
<feature type="region of interest" description="Disordered" evidence="1">
    <location>
        <begin position="23"/>
        <end position="50"/>
    </location>
</feature>
<dbReference type="CDD" id="cd04301">
    <property type="entry name" value="NAT_SF"/>
    <property type="match status" value="1"/>
</dbReference>
<dbReference type="Pfam" id="PF00583">
    <property type="entry name" value="Acetyltransf_1"/>
    <property type="match status" value="1"/>
</dbReference>
<evidence type="ECO:0000259" key="2">
    <source>
        <dbReference type="PROSITE" id="PS51186"/>
    </source>
</evidence>
<protein>
    <recommendedName>
        <fullName evidence="2">N-acetyltransferase domain-containing protein</fullName>
    </recommendedName>
</protein>
<dbReference type="PROSITE" id="PS51186">
    <property type="entry name" value="GNAT"/>
    <property type="match status" value="1"/>
</dbReference>
<dbReference type="InterPro" id="IPR016181">
    <property type="entry name" value="Acyl_CoA_acyltransferase"/>
</dbReference>
<name>X1A7R8_9ZZZZ</name>
<dbReference type="Gene3D" id="3.40.630.30">
    <property type="match status" value="1"/>
</dbReference>
<dbReference type="AlphaFoldDB" id="X1A7R8"/>
<gene>
    <name evidence="3" type="ORF">S01H4_33262</name>
</gene>
<proteinExistence type="predicted"/>
<evidence type="ECO:0000313" key="3">
    <source>
        <dbReference type="EMBL" id="GAG78250.1"/>
    </source>
</evidence>
<dbReference type="SUPFAM" id="SSF55729">
    <property type="entry name" value="Acyl-CoA N-acyltransferases (Nat)"/>
    <property type="match status" value="1"/>
</dbReference>
<dbReference type="EMBL" id="BART01017481">
    <property type="protein sequence ID" value="GAG78250.1"/>
    <property type="molecule type" value="Genomic_DNA"/>
</dbReference>